<accession>A0A445C745</accession>
<organism evidence="1 2">
    <name type="scientific">Arachis hypogaea</name>
    <name type="common">Peanut</name>
    <dbReference type="NCBI Taxonomy" id="3818"/>
    <lineage>
        <taxon>Eukaryota</taxon>
        <taxon>Viridiplantae</taxon>
        <taxon>Streptophyta</taxon>
        <taxon>Embryophyta</taxon>
        <taxon>Tracheophyta</taxon>
        <taxon>Spermatophyta</taxon>
        <taxon>Magnoliopsida</taxon>
        <taxon>eudicotyledons</taxon>
        <taxon>Gunneridae</taxon>
        <taxon>Pentapetalae</taxon>
        <taxon>rosids</taxon>
        <taxon>fabids</taxon>
        <taxon>Fabales</taxon>
        <taxon>Fabaceae</taxon>
        <taxon>Papilionoideae</taxon>
        <taxon>50 kb inversion clade</taxon>
        <taxon>dalbergioids sensu lato</taxon>
        <taxon>Dalbergieae</taxon>
        <taxon>Pterocarpus clade</taxon>
        <taxon>Arachis</taxon>
    </lineage>
</organism>
<evidence type="ECO:0000313" key="2">
    <source>
        <dbReference type="Proteomes" id="UP000289738"/>
    </source>
</evidence>
<dbReference type="Proteomes" id="UP000289738">
    <property type="component" value="Chromosome A07"/>
</dbReference>
<evidence type="ECO:0000313" key="1">
    <source>
        <dbReference type="EMBL" id="RYR46777.1"/>
    </source>
</evidence>
<protein>
    <submittedName>
        <fullName evidence="1">Uncharacterized protein</fullName>
    </submittedName>
</protein>
<sequence>MEVAATESSHDGEAADAPLPPPIVRLMIWPDDGTSFFVQLHFIWDTEHDTLIRKIYNHRMGRRLQQMLEDYRHLTNRTNRALSRLSKYTGGSTTLMNTKARMLKLLNREATLVEKFKYTHTLKENKARFANQQSQDHYDSTDSSVASVIDLDAVWHETVSAPYKNHVYGMGSFFASSLRTSTLRPSSSSATSRAVKPKEGVDLRLQVQELTHSLHHQT</sequence>
<proteinExistence type="predicted"/>
<comment type="caution">
    <text evidence="1">The sequence shown here is derived from an EMBL/GenBank/DDBJ whole genome shotgun (WGS) entry which is preliminary data.</text>
</comment>
<reference evidence="1 2" key="1">
    <citation type="submission" date="2019-01" db="EMBL/GenBank/DDBJ databases">
        <title>Sequencing of cultivated peanut Arachis hypogaea provides insights into genome evolution and oil improvement.</title>
        <authorList>
            <person name="Chen X."/>
        </authorList>
    </citation>
    <scope>NUCLEOTIDE SEQUENCE [LARGE SCALE GENOMIC DNA]</scope>
    <source>
        <strain evidence="2">cv. Fuhuasheng</strain>
        <tissue evidence="1">Leaves</tissue>
    </source>
</reference>
<name>A0A445C745_ARAHY</name>
<dbReference type="AlphaFoldDB" id="A0A445C745"/>
<gene>
    <name evidence="1" type="ORF">Ahy_A07g032590</name>
</gene>
<keyword evidence="2" id="KW-1185">Reference proteome</keyword>
<dbReference type="EMBL" id="SDMP01000007">
    <property type="protein sequence ID" value="RYR46777.1"/>
    <property type="molecule type" value="Genomic_DNA"/>
</dbReference>